<dbReference type="Proteomes" id="UP001054945">
    <property type="component" value="Unassembled WGS sequence"/>
</dbReference>
<evidence type="ECO:0000313" key="1">
    <source>
        <dbReference type="EMBL" id="GIY43653.1"/>
    </source>
</evidence>
<comment type="caution">
    <text evidence="1">The sequence shown here is derived from an EMBL/GenBank/DDBJ whole genome shotgun (WGS) entry which is preliminary data.</text>
</comment>
<dbReference type="AlphaFoldDB" id="A0AAV4TI39"/>
<name>A0AAV4TI39_CAEEX</name>
<gene>
    <name evidence="1" type="ORF">CEXT_170131</name>
</gene>
<dbReference type="EMBL" id="BPLR01011001">
    <property type="protein sequence ID" value="GIY43653.1"/>
    <property type="molecule type" value="Genomic_DNA"/>
</dbReference>
<sequence length="68" mass="7719">MSAGKIMRTGQELREENHKLIHPFFEGLRVRVNESRQRQVPVRASDGIPFIQSDPSAEKSVCILAFPL</sequence>
<reference evidence="1 2" key="1">
    <citation type="submission" date="2021-06" db="EMBL/GenBank/DDBJ databases">
        <title>Caerostris extrusa draft genome.</title>
        <authorList>
            <person name="Kono N."/>
            <person name="Arakawa K."/>
        </authorList>
    </citation>
    <scope>NUCLEOTIDE SEQUENCE [LARGE SCALE GENOMIC DNA]</scope>
</reference>
<accession>A0AAV4TI39</accession>
<proteinExistence type="predicted"/>
<keyword evidence="2" id="KW-1185">Reference proteome</keyword>
<evidence type="ECO:0000313" key="2">
    <source>
        <dbReference type="Proteomes" id="UP001054945"/>
    </source>
</evidence>
<organism evidence="1 2">
    <name type="scientific">Caerostris extrusa</name>
    <name type="common">Bark spider</name>
    <name type="synonym">Caerostris bankana</name>
    <dbReference type="NCBI Taxonomy" id="172846"/>
    <lineage>
        <taxon>Eukaryota</taxon>
        <taxon>Metazoa</taxon>
        <taxon>Ecdysozoa</taxon>
        <taxon>Arthropoda</taxon>
        <taxon>Chelicerata</taxon>
        <taxon>Arachnida</taxon>
        <taxon>Araneae</taxon>
        <taxon>Araneomorphae</taxon>
        <taxon>Entelegynae</taxon>
        <taxon>Araneoidea</taxon>
        <taxon>Araneidae</taxon>
        <taxon>Caerostris</taxon>
    </lineage>
</organism>
<protein>
    <submittedName>
        <fullName evidence="1">Uncharacterized protein</fullName>
    </submittedName>
</protein>